<accession>A0A7I8KB23</accession>
<feature type="region of interest" description="Disordered" evidence="5">
    <location>
        <begin position="84"/>
        <end position="121"/>
    </location>
</feature>
<gene>
    <name evidence="7" type="ORF">SI8410_04005631</name>
</gene>
<evidence type="ECO:0000313" key="7">
    <source>
        <dbReference type="EMBL" id="CAA7394970.1"/>
    </source>
</evidence>
<evidence type="ECO:0000256" key="4">
    <source>
        <dbReference type="RuleBase" id="RU369065"/>
    </source>
</evidence>
<keyword evidence="3" id="KW-0832">Ubl conjugation</keyword>
<comment type="domain">
    <text evidence="4">The jas domain is required for interaction with COI1.</text>
</comment>
<dbReference type="PANTHER" id="PTHR33077">
    <property type="entry name" value="PROTEIN TIFY 4A-RELATED-RELATED"/>
    <property type="match status" value="1"/>
</dbReference>
<evidence type="ECO:0000256" key="5">
    <source>
        <dbReference type="SAM" id="MobiDB-lite"/>
    </source>
</evidence>
<dbReference type="InterPro" id="IPR040390">
    <property type="entry name" value="TIFY/JAZ"/>
</dbReference>
<dbReference type="Pfam" id="PF06200">
    <property type="entry name" value="tify"/>
    <property type="match status" value="1"/>
</dbReference>
<evidence type="ECO:0000256" key="2">
    <source>
        <dbReference type="ARBA" id="ARBA00022819"/>
    </source>
</evidence>
<feature type="region of interest" description="Disordered" evidence="5">
    <location>
        <begin position="234"/>
        <end position="272"/>
    </location>
</feature>
<comment type="function">
    <text evidence="4">Repressor of jasmonate responses.</text>
</comment>
<comment type="subcellular location">
    <subcellularLocation>
        <location evidence="4">Nucleus</location>
    </subcellularLocation>
</comment>
<dbReference type="GO" id="GO:0009611">
    <property type="term" value="P:response to wounding"/>
    <property type="evidence" value="ECO:0007669"/>
    <property type="project" value="UniProtKB-UniRule"/>
</dbReference>
<comment type="similarity">
    <text evidence="1 4">Belongs to the TIFY/JAZ family.</text>
</comment>
<feature type="domain" description="Tify" evidence="6">
    <location>
        <begin position="119"/>
        <end position="154"/>
    </location>
</feature>
<evidence type="ECO:0000313" key="8">
    <source>
        <dbReference type="Proteomes" id="UP000663760"/>
    </source>
</evidence>
<dbReference type="GO" id="GO:0031347">
    <property type="term" value="P:regulation of defense response"/>
    <property type="evidence" value="ECO:0007669"/>
    <property type="project" value="UniProtKB-UniRule"/>
</dbReference>
<evidence type="ECO:0000256" key="1">
    <source>
        <dbReference type="ARBA" id="ARBA00008614"/>
    </source>
</evidence>
<keyword evidence="2 4" id="KW-1184">Jasmonic acid signaling pathway</keyword>
<dbReference type="InterPro" id="IPR010399">
    <property type="entry name" value="Tify_dom"/>
</dbReference>
<dbReference type="Proteomes" id="UP000663760">
    <property type="component" value="Chromosome 4"/>
</dbReference>
<dbReference type="PROSITE" id="PS51320">
    <property type="entry name" value="TIFY"/>
    <property type="match status" value="1"/>
</dbReference>
<feature type="region of interest" description="Disordered" evidence="5">
    <location>
        <begin position="170"/>
        <end position="189"/>
    </location>
</feature>
<keyword evidence="8" id="KW-1185">Reference proteome</keyword>
<dbReference type="AlphaFoldDB" id="A0A7I8KB23"/>
<reference evidence="7" key="1">
    <citation type="submission" date="2020-02" db="EMBL/GenBank/DDBJ databases">
        <authorList>
            <person name="Scholz U."/>
            <person name="Mascher M."/>
            <person name="Fiebig A."/>
        </authorList>
    </citation>
    <scope>NUCLEOTIDE SEQUENCE</scope>
</reference>
<dbReference type="SMART" id="SM00979">
    <property type="entry name" value="TIFY"/>
    <property type="match status" value="1"/>
</dbReference>
<sequence>MVSKAEMGELRAAEKSSTFSVTCSRLRRYLKEKGSLGDLSLSLSAAAGDRSAAAAATAAPPIGGIEKFKPEALQTMNLMPGVEVSGEDDERKGHTPSMDVIPQSGGAVASSDRKADETREDQKGQMTIFYAGRVVVFDNFPAGKAGELMVMAKQSCPAATQRVRVEAPAPVLPRPNIGPSPASTSEAAAATAAPVAAQVAPQKPPQAAGSDLPIARRVSLHRFLEKRKDRIISKAPYPVSGSSAAGKPEDGGKWLGLAAPPVPPSGELRLQG</sequence>
<dbReference type="OrthoDB" id="1937734at2759"/>
<dbReference type="Pfam" id="PF09425">
    <property type="entry name" value="Jas_motif"/>
    <property type="match status" value="1"/>
</dbReference>
<name>A0A7I8KB23_SPIIN</name>
<dbReference type="InterPro" id="IPR018467">
    <property type="entry name" value="CCT_CS"/>
</dbReference>
<feature type="compositionally biased region" description="Basic and acidic residues" evidence="5">
    <location>
        <begin position="111"/>
        <end position="121"/>
    </location>
</feature>
<evidence type="ECO:0000259" key="6">
    <source>
        <dbReference type="PROSITE" id="PS51320"/>
    </source>
</evidence>
<evidence type="ECO:0000256" key="3">
    <source>
        <dbReference type="ARBA" id="ARBA00022843"/>
    </source>
</evidence>
<feature type="compositionally biased region" description="Low complexity" evidence="5">
    <location>
        <begin position="179"/>
        <end position="189"/>
    </location>
</feature>
<dbReference type="EMBL" id="LR746267">
    <property type="protein sequence ID" value="CAA7394970.1"/>
    <property type="molecule type" value="Genomic_DNA"/>
</dbReference>
<proteinExistence type="inferred from homology"/>
<dbReference type="PANTHER" id="PTHR33077:SF140">
    <property type="entry name" value="PROTEIN TIFY 10B"/>
    <property type="match status" value="1"/>
</dbReference>
<dbReference type="GO" id="GO:0005634">
    <property type="term" value="C:nucleus"/>
    <property type="evidence" value="ECO:0007669"/>
    <property type="project" value="UniProtKB-SubCell"/>
</dbReference>
<organism evidence="7 8">
    <name type="scientific">Spirodela intermedia</name>
    <name type="common">Intermediate duckweed</name>
    <dbReference type="NCBI Taxonomy" id="51605"/>
    <lineage>
        <taxon>Eukaryota</taxon>
        <taxon>Viridiplantae</taxon>
        <taxon>Streptophyta</taxon>
        <taxon>Embryophyta</taxon>
        <taxon>Tracheophyta</taxon>
        <taxon>Spermatophyta</taxon>
        <taxon>Magnoliopsida</taxon>
        <taxon>Liliopsida</taxon>
        <taxon>Araceae</taxon>
        <taxon>Lemnoideae</taxon>
        <taxon>Spirodela</taxon>
    </lineage>
</organism>
<keyword evidence="4" id="KW-0539">Nucleus</keyword>
<dbReference type="GO" id="GO:2000022">
    <property type="term" value="P:regulation of jasmonic acid mediated signaling pathway"/>
    <property type="evidence" value="ECO:0007669"/>
    <property type="project" value="UniProtKB-UniRule"/>
</dbReference>
<protein>
    <recommendedName>
        <fullName evidence="4">Protein TIFY</fullName>
    </recommendedName>
    <alternativeName>
        <fullName evidence="4">Jasmonate ZIM domain-containing protein</fullName>
    </alternativeName>
</protein>